<gene>
    <name evidence="1" type="ORF">D477_011611</name>
</gene>
<dbReference type="Proteomes" id="UP000010729">
    <property type="component" value="Unassembled WGS sequence"/>
</dbReference>
<organism evidence="1 2">
    <name type="scientific">Arthrobacter crystallopoietes BAB-32</name>
    <dbReference type="NCBI Taxonomy" id="1246476"/>
    <lineage>
        <taxon>Bacteria</taxon>
        <taxon>Bacillati</taxon>
        <taxon>Actinomycetota</taxon>
        <taxon>Actinomycetes</taxon>
        <taxon>Micrococcales</taxon>
        <taxon>Micrococcaceae</taxon>
        <taxon>Crystallibacter</taxon>
    </lineage>
</organism>
<keyword evidence="2" id="KW-1185">Reference proteome</keyword>
<name>N1V731_9MICC</name>
<accession>N1V731</accession>
<proteinExistence type="predicted"/>
<evidence type="ECO:0000313" key="2">
    <source>
        <dbReference type="Proteomes" id="UP000010729"/>
    </source>
</evidence>
<evidence type="ECO:0000313" key="1">
    <source>
        <dbReference type="EMBL" id="EMY34063.1"/>
    </source>
</evidence>
<protein>
    <submittedName>
        <fullName evidence="1">Uncharacterized protein</fullName>
    </submittedName>
</protein>
<dbReference type="AlphaFoldDB" id="N1V731"/>
<reference evidence="1 2" key="1">
    <citation type="journal article" date="2013" name="Genome Announc.">
        <title>Draft Genome Sequence of Arthrobacter crystallopoietes Strain BAB-32, Revealing Genes for Bioremediation.</title>
        <authorList>
            <person name="Joshi M.N."/>
            <person name="Pandit A.S."/>
            <person name="Sharma A."/>
            <person name="Pandya R.V."/>
            <person name="Desai S.M."/>
            <person name="Saxena A.K."/>
            <person name="Bagatharia S.B."/>
        </authorList>
    </citation>
    <scope>NUCLEOTIDE SEQUENCE [LARGE SCALE GENOMIC DNA]</scope>
    <source>
        <strain evidence="1 2">BAB-32</strain>
    </source>
</reference>
<sequence>MNIRTELDGLEDGDGHFEVVGSGPAALLRYHLRPPYGRSFQFVEPLNEIASRLASRAYRQSAAGSGATPLGLFTIHVWESALTAPEGHTMMVLSSTGVRVISPENPGRR</sequence>
<comment type="caution">
    <text evidence="1">The sequence shown here is derived from an EMBL/GenBank/DDBJ whole genome shotgun (WGS) entry which is preliminary data.</text>
</comment>
<dbReference type="EMBL" id="ANPE02000135">
    <property type="protein sequence ID" value="EMY34063.1"/>
    <property type="molecule type" value="Genomic_DNA"/>
</dbReference>